<evidence type="ECO:0000313" key="1">
    <source>
        <dbReference type="EMBL" id="CAE7241485.1"/>
    </source>
</evidence>
<accession>A0A812L5I8</accession>
<proteinExistence type="predicted"/>
<dbReference type="EMBL" id="CAJNIZ010005402">
    <property type="protein sequence ID" value="CAE7241485.1"/>
    <property type="molecule type" value="Genomic_DNA"/>
</dbReference>
<dbReference type="Proteomes" id="UP000649617">
    <property type="component" value="Unassembled WGS sequence"/>
</dbReference>
<gene>
    <name evidence="1" type="ORF">SPIL2461_LOCUS4191</name>
</gene>
<dbReference type="AlphaFoldDB" id="A0A812L5I8"/>
<keyword evidence="2" id="KW-1185">Reference proteome</keyword>
<evidence type="ECO:0000313" key="2">
    <source>
        <dbReference type="Proteomes" id="UP000649617"/>
    </source>
</evidence>
<name>A0A812L5I8_SYMPI</name>
<feature type="non-terminal residue" evidence="1">
    <location>
        <position position="223"/>
    </location>
</feature>
<comment type="caution">
    <text evidence="1">The sequence shown here is derived from an EMBL/GenBank/DDBJ whole genome shotgun (WGS) entry which is preliminary data.</text>
</comment>
<organism evidence="1 2">
    <name type="scientific">Symbiodinium pilosum</name>
    <name type="common">Dinoflagellate</name>
    <dbReference type="NCBI Taxonomy" id="2952"/>
    <lineage>
        <taxon>Eukaryota</taxon>
        <taxon>Sar</taxon>
        <taxon>Alveolata</taxon>
        <taxon>Dinophyceae</taxon>
        <taxon>Suessiales</taxon>
        <taxon>Symbiodiniaceae</taxon>
        <taxon>Symbiodinium</taxon>
    </lineage>
</organism>
<sequence>MADNTGPEDAPICRLLQSSMDLVEKKFPQSYQHEFTQLLSELSEKMTDAVEKADAEVDEKEQEIWQSAYLVIKRPSEEVENTMWWHLPWSLSKIFQLARPTLQETKRTGMGLGERQSKFQSSLQEFRTRLKDEKQYYDNMIQVALGEIESGAPQVGGTQEALRPHGAGAHEDVLLRDYLRQLDAVRAKLHEWRCSELIILTSGVSRGRKPLPSGAEDGRRHVF</sequence>
<protein>
    <submittedName>
        <fullName evidence="1">Uncharacterized protein</fullName>
    </submittedName>
</protein>
<reference evidence="1" key="1">
    <citation type="submission" date="2021-02" db="EMBL/GenBank/DDBJ databases">
        <authorList>
            <person name="Dougan E. K."/>
            <person name="Rhodes N."/>
            <person name="Thang M."/>
            <person name="Chan C."/>
        </authorList>
    </citation>
    <scope>NUCLEOTIDE SEQUENCE</scope>
</reference>